<sequence>MLIIDFIGIVATICLIGIRYPHYVLLAISLHELGEIVMAVLFNGQIDTIVAAGAFGTIAVSNYNTSLIGTLLLFSGSLANYIASSLAGGIAFEPTSRLLNPLSTLKYPFAVVNFRLFVLACLISLWKIFV</sequence>
<keyword evidence="1" id="KW-0472">Membrane</keyword>
<dbReference type="RefSeq" id="WP_229533856.1">
    <property type="nucleotide sequence ID" value="NZ_JAJHJB010000003.1"/>
</dbReference>
<comment type="caution">
    <text evidence="2">The sequence shown here is derived from an EMBL/GenBank/DDBJ whole genome shotgun (WGS) entry which is preliminary data.</text>
</comment>
<gene>
    <name evidence="2" type="ORF">LMF89_03190</name>
</gene>
<organism evidence="2 3">
    <name type="scientific">Pelosinus baikalensis</name>
    <dbReference type="NCBI Taxonomy" id="2892015"/>
    <lineage>
        <taxon>Bacteria</taxon>
        <taxon>Bacillati</taxon>
        <taxon>Bacillota</taxon>
        <taxon>Negativicutes</taxon>
        <taxon>Selenomonadales</taxon>
        <taxon>Sporomusaceae</taxon>
        <taxon>Pelosinus</taxon>
    </lineage>
</organism>
<feature type="transmembrane region" description="Helical" evidence="1">
    <location>
        <begin position="36"/>
        <end position="60"/>
    </location>
</feature>
<evidence type="ECO:0000313" key="2">
    <source>
        <dbReference type="EMBL" id="MCC5464366.1"/>
    </source>
</evidence>
<feature type="transmembrane region" description="Helical" evidence="1">
    <location>
        <begin position="7"/>
        <end position="30"/>
    </location>
</feature>
<proteinExistence type="predicted"/>
<feature type="transmembrane region" description="Helical" evidence="1">
    <location>
        <begin position="67"/>
        <end position="87"/>
    </location>
</feature>
<dbReference type="EMBL" id="JAJHJB010000003">
    <property type="protein sequence ID" value="MCC5464366.1"/>
    <property type="molecule type" value="Genomic_DNA"/>
</dbReference>
<keyword evidence="1" id="KW-0812">Transmembrane</keyword>
<name>A0ABS8HNZ7_9FIRM</name>
<evidence type="ECO:0000313" key="3">
    <source>
        <dbReference type="Proteomes" id="UP001165492"/>
    </source>
</evidence>
<dbReference type="Proteomes" id="UP001165492">
    <property type="component" value="Unassembled WGS sequence"/>
</dbReference>
<protein>
    <recommendedName>
        <fullName evidence="4">Sodium/calcium exchanger membrane region domain-containing protein</fullName>
    </recommendedName>
</protein>
<reference evidence="2" key="1">
    <citation type="submission" date="2021-11" db="EMBL/GenBank/DDBJ databases">
        <title>Description of a new species Pelosinus isolated from the bottom sediments of Lake Baikal.</title>
        <authorList>
            <person name="Zakharyuk A."/>
        </authorList>
    </citation>
    <scope>NUCLEOTIDE SEQUENCE</scope>
    <source>
        <strain evidence="2">Bkl1</strain>
    </source>
</reference>
<keyword evidence="1" id="KW-1133">Transmembrane helix</keyword>
<feature type="transmembrane region" description="Helical" evidence="1">
    <location>
        <begin position="107"/>
        <end position="129"/>
    </location>
</feature>
<accession>A0ABS8HNZ7</accession>
<evidence type="ECO:0008006" key="4">
    <source>
        <dbReference type="Google" id="ProtNLM"/>
    </source>
</evidence>
<keyword evidence="3" id="KW-1185">Reference proteome</keyword>
<evidence type="ECO:0000256" key="1">
    <source>
        <dbReference type="SAM" id="Phobius"/>
    </source>
</evidence>